<organism evidence="1">
    <name type="scientific">Rhodopseudomonas palustris (strain BisB18)</name>
    <dbReference type="NCBI Taxonomy" id="316056"/>
    <lineage>
        <taxon>Bacteria</taxon>
        <taxon>Pseudomonadati</taxon>
        <taxon>Pseudomonadota</taxon>
        <taxon>Alphaproteobacteria</taxon>
        <taxon>Hyphomicrobiales</taxon>
        <taxon>Nitrobacteraceae</taxon>
        <taxon>Rhodopseudomonas</taxon>
    </lineage>
</organism>
<accession>Q20XC7</accession>
<dbReference type="InterPro" id="IPR008930">
    <property type="entry name" value="Terpenoid_cyclase/PrenylTrfase"/>
</dbReference>
<protein>
    <submittedName>
        <fullName evidence="1">Uncharacterized protein</fullName>
    </submittedName>
</protein>
<reference evidence="1" key="1">
    <citation type="submission" date="2006-03" db="EMBL/GenBank/DDBJ databases">
        <title>Complete sequence of Rhodopseudomonas palustris BisB18.</title>
        <authorList>
            <consortium name="US DOE Joint Genome Institute"/>
            <person name="Copeland A."/>
            <person name="Lucas S."/>
            <person name="Lapidus A."/>
            <person name="Barry K."/>
            <person name="Detter J.C."/>
            <person name="Glavina del Rio T."/>
            <person name="Hammon N."/>
            <person name="Israni S."/>
            <person name="Dalin E."/>
            <person name="Tice H."/>
            <person name="Pitluck S."/>
            <person name="Chain P."/>
            <person name="Malfatti S."/>
            <person name="Shin M."/>
            <person name="Vergez L."/>
            <person name="Schmutz J."/>
            <person name="Larimer F."/>
            <person name="Land M."/>
            <person name="Hauser L."/>
            <person name="Pelletier D.A."/>
            <person name="Kyrpides N."/>
            <person name="Anderson I."/>
            <person name="Oda Y."/>
            <person name="Harwood C.S."/>
            <person name="Richardson P."/>
        </authorList>
    </citation>
    <scope>NUCLEOTIDE SEQUENCE [LARGE SCALE GENOMIC DNA]</scope>
    <source>
        <strain evidence="1">BisB18</strain>
    </source>
</reference>
<evidence type="ECO:0000313" key="1">
    <source>
        <dbReference type="EMBL" id="ABD90209.1"/>
    </source>
</evidence>
<dbReference type="HOGENOM" id="CLU_474644_0_0_5"/>
<dbReference type="OrthoDB" id="5573964at2"/>
<dbReference type="AlphaFoldDB" id="Q20XC7"/>
<dbReference type="RefSeq" id="WP_011475086.1">
    <property type="nucleotide sequence ID" value="NC_007925.1"/>
</dbReference>
<sequence length="579" mass="63409">MDLHYMAGAFYRALTAAKDGPSLYDVCDPVFLRQSCGNSHLAKFYQTALNNPALRLLLRRAGLPELRDPVRFRALRDALTAACDEDAPDWAAIGRPVADLVDTIQLAHPKPKRVTPPLHLPRPADVDAAIRACGNHLLGSFERNGFIPTYAAFNLIGDPDCGGRELLMALNGLNARGYKNSTLMFNLARAFIARSAVGRLINPPWIGIAEPMWQPVQIRHRSAYYDAFFSEALLGFLGCGLATPEESAAARHAVDAMIAFCLDTSRETVRGPDGGTVDVVTALAPLPHPRFSRLFWQIKQRLGFDVYVPDCDTTASAVSVATQAGCDDPMLRQPLIDVFAGLQIRDGGRAPTITMPLNDHIDYDGGIVTWIDSLSGERPFGNDLDPTLNLDVLEVTLRNCARWRVIETPARLDTVQRLIGFHRRLIASGQFTDQKSHIYYLPELYCAYFGRCTAALRALPESAQRAIDPDDAFAEMRDAVLGYVQQQLITHEINPFDAALALIALGHLGAEPDSFKAPLHCILNALGEGPRGAPFKAYEWNKMKTPTRILVGGPEVTSAFALMGLALARRATTPRSAAN</sequence>
<dbReference type="EMBL" id="CP000301">
    <property type="protein sequence ID" value="ABD90209.1"/>
    <property type="molecule type" value="Genomic_DNA"/>
</dbReference>
<proteinExistence type="predicted"/>
<gene>
    <name evidence="1" type="ordered locus">RPC_4687</name>
</gene>
<dbReference type="KEGG" id="rpc:RPC_4687"/>
<dbReference type="eggNOG" id="ENOG5033PM1">
    <property type="taxonomic scope" value="Bacteria"/>
</dbReference>
<dbReference type="SUPFAM" id="SSF48239">
    <property type="entry name" value="Terpenoid cyclases/Protein prenyltransferases"/>
    <property type="match status" value="1"/>
</dbReference>
<name>Q20XC7_RHOPB</name>